<dbReference type="PANTHER" id="PTHR35561">
    <property type="entry name" value="RNA 2',3'-CYCLIC PHOSPHODIESTERASE"/>
    <property type="match status" value="1"/>
</dbReference>
<dbReference type="EC" id="3.1.4.58" evidence="2"/>
<dbReference type="Proteomes" id="UP000319769">
    <property type="component" value="Unassembled WGS sequence"/>
</dbReference>
<gene>
    <name evidence="4" type="primary">thpR</name>
    <name evidence="4" type="ORF">FPZ12_024685</name>
</gene>
<evidence type="ECO:0000259" key="3">
    <source>
        <dbReference type="Pfam" id="PF02834"/>
    </source>
</evidence>
<proteinExistence type="inferred from homology"/>
<feature type="short sequence motif" description="HXTX 1" evidence="2">
    <location>
        <begin position="40"/>
        <end position="43"/>
    </location>
</feature>
<dbReference type="OrthoDB" id="9787070at2"/>
<dbReference type="Gene3D" id="3.90.1140.10">
    <property type="entry name" value="Cyclic phosphodiesterase"/>
    <property type="match status" value="1"/>
</dbReference>
<comment type="function">
    <text evidence="2">Hydrolyzes RNA 2',3'-cyclic phosphodiester to an RNA 2'-phosphomonoester.</text>
</comment>
<dbReference type="GO" id="GO:0008664">
    <property type="term" value="F:RNA 2',3'-cyclic 3'-phosphodiesterase activity"/>
    <property type="evidence" value="ECO:0007669"/>
    <property type="project" value="UniProtKB-EC"/>
</dbReference>
<dbReference type="EMBL" id="VMNW02000040">
    <property type="protein sequence ID" value="KAA9157598.1"/>
    <property type="molecule type" value="Genomic_DNA"/>
</dbReference>
<evidence type="ECO:0000313" key="5">
    <source>
        <dbReference type="Proteomes" id="UP000319769"/>
    </source>
</evidence>
<keyword evidence="5" id="KW-1185">Reference proteome</keyword>
<protein>
    <recommendedName>
        <fullName evidence="2">RNA 2',3'-cyclic phosphodiesterase</fullName>
        <shortName evidence="2">RNA 2',3'-CPDase</shortName>
        <ecNumber evidence="2">3.1.4.58</ecNumber>
    </recommendedName>
</protein>
<evidence type="ECO:0000256" key="2">
    <source>
        <dbReference type="HAMAP-Rule" id="MF_01940"/>
    </source>
</evidence>
<dbReference type="SUPFAM" id="SSF55144">
    <property type="entry name" value="LigT-like"/>
    <property type="match status" value="1"/>
</dbReference>
<feature type="domain" description="Phosphoesterase HXTX" evidence="3">
    <location>
        <begin position="9"/>
        <end position="82"/>
    </location>
</feature>
<organism evidence="4 5">
    <name type="scientific">Amycolatopsis acidicola</name>
    <dbReference type="NCBI Taxonomy" id="2596893"/>
    <lineage>
        <taxon>Bacteria</taxon>
        <taxon>Bacillati</taxon>
        <taxon>Actinomycetota</taxon>
        <taxon>Actinomycetes</taxon>
        <taxon>Pseudonocardiales</taxon>
        <taxon>Pseudonocardiaceae</taxon>
        <taxon>Amycolatopsis</taxon>
    </lineage>
</organism>
<dbReference type="Pfam" id="PF02834">
    <property type="entry name" value="LigT_PEase"/>
    <property type="match status" value="1"/>
</dbReference>
<dbReference type="PANTHER" id="PTHR35561:SF1">
    <property type="entry name" value="RNA 2',3'-CYCLIC PHOSPHODIESTERASE"/>
    <property type="match status" value="1"/>
</dbReference>
<keyword evidence="1 2" id="KW-0378">Hydrolase</keyword>
<feature type="active site" description="Proton acceptor" evidence="2">
    <location>
        <position position="110"/>
    </location>
</feature>
<comment type="similarity">
    <text evidence="2">Belongs to the 2H phosphoesterase superfamily. ThpR family.</text>
</comment>
<evidence type="ECO:0000256" key="1">
    <source>
        <dbReference type="ARBA" id="ARBA00022801"/>
    </source>
</evidence>
<evidence type="ECO:0000313" key="4">
    <source>
        <dbReference type="EMBL" id="KAA9157598.1"/>
    </source>
</evidence>
<feature type="active site" description="Proton donor" evidence="2">
    <location>
        <position position="40"/>
    </location>
</feature>
<dbReference type="HAMAP" id="MF_01940">
    <property type="entry name" value="RNA_CPDase"/>
    <property type="match status" value="1"/>
</dbReference>
<sequence length="173" mass="18790">MLLFSAIVPPAQLAESLELRLGALRPQAPDARWTPPDRWHITLGFYGEAEETETRVDWLRKALAGQPAPVLRLEGAGTFSRVLYLGVYSESLIALATAAGAGAERPYLPHLAVARTTGDVPAELAQGLSRYVSEPWTAIEVVLMRSDPTPTGRRYSVVERFPLEVRPAGQASG</sequence>
<comment type="caution">
    <text evidence="4">The sequence shown here is derived from an EMBL/GenBank/DDBJ whole genome shotgun (WGS) entry which is preliminary data.</text>
</comment>
<comment type="catalytic activity">
    <reaction evidence="2">
        <text>a 3'-end 2',3'-cyclophospho-ribonucleotide-RNA + H2O = a 3'-end 2'-phospho-ribonucleotide-RNA + H(+)</text>
        <dbReference type="Rhea" id="RHEA:11828"/>
        <dbReference type="Rhea" id="RHEA-COMP:10464"/>
        <dbReference type="Rhea" id="RHEA-COMP:17353"/>
        <dbReference type="ChEBI" id="CHEBI:15377"/>
        <dbReference type="ChEBI" id="CHEBI:15378"/>
        <dbReference type="ChEBI" id="CHEBI:83064"/>
        <dbReference type="ChEBI" id="CHEBI:173113"/>
        <dbReference type="EC" id="3.1.4.58"/>
    </reaction>
</comment>
<reference evidence="4" key="1">
    <citation type="submission" date="2019-09" db="EMBL/GenBank/DDBJ databases">
        <authorList>
            <person name="Teo W.F.A."/>
            <person name="Duangmal K."/>
        </authorList>
    </citation>
    <scope>NUCLEOTIDE SEQUENCE [LARGE SCALE GENOMIC DNA]</scope>
    <source>
        <strain evidence="4">K81G1</strain>
    </source>
</reference>
<name>A0A5N0UWN0_9PSEU</name>
<dbReference type="NCBIfam" id="TIGR02258">
    <property type="entry name" value="2_5_ligase"/>
    <property type="match status" value="1"/>
</dbReference>
<comment type="caution">
    <text evidence="2">Lacks conserved residue(s) required for the propagation of feature annotation.</text>
</comment>
<dbReference type="InterPro" id="IPR009097">
    <property type="entry name" value="Cyclic_Pdiesterase"/>
</dbReference>
<dbReference type="GO" id="GO:0004113">
    <property type="term" value="F:2',3'-cyclic-nucleotide 3'-phosphodiesterase activity"/>
    <property type="evidence" value="ECO:0007669"/>
    <property type="project" value="InterPro"/>
</dbReference>
<dbReference type="InterPro" id="IPR014051">
    <property type="entry name" value="Phosphoesterase_HXTX"/>
</dbReference>
<dbReference type="InterPro" id="IPR004175">
    <property type="entry name" value="RNA_CPDase"/>
</dbReference>
<dbReference type="AlphaFoldDB" id="A0A5N0UWN0"/>
<accession>A0A5N0UWN0</accession>
<dbReference type="RefSeq" id="WP_144751186.1">
    <property type="nucleotide sequence ID" value="NZ_VMNW02000040.1"/>
</dbReference>